<reference evidence="1" key="1">
    <citation type="submission" date="2023-06" db="EMBL/GenBank/DDBJ databases">
        <title>SYSU T00b26.</title>
        <authorList>
            <person name="Gao L."/>
            <person name="Fang B.-Z."/>
            <person name="Li W.-J."/>
        </authorList>
    </citation>
    <scope>NUCLEOTIDE SEQUENCE</scope>
    <source>
        <strain evidence="1">SYSU T00b26</strain>
    </source>
</reference>
<name>A0ABT8G3J8_9MICO</name>
<dbReference type="Proteomes" id="UP001172738">
    <property type="component" value="Unassembled WGS sequence"/>
</dbReference>
<evidence type="ECO:0008006" key="3">
    <source>
        <dbReference type="Google" id="ProtNLM"/>
    </source>
</evidence>
<evidence type="ECO:0000313" key="2">
    <source>
        <dbReference type="Proteomes" id="UP001172738"/>
    </source>
</evidence>
<gene>
    <name evidence="1" type="ORF">QQX04_12055</name>
</gene>
<evidence type="ECO:0000313" key="1">
    <source>
        <dbReference type="EMBL" id="MDN4473729.1"/>
    </source>
</evidence>
<organism evidence="1 2">
    <name type="scientific">Demequina zhanjiangensis</name>
    <dbReference type="NCBI Taxonomy" id="3051659"/>
    <lineage>
        <taxon>Bacteria</taxon>
        <taxon>Bacillati</taxon>
        <taxon>Actinomycetota</taxon>
        <taxon>Actinomycetes</taxon>
        <taxon>Micrococcales</taxon>
        <taxon>Demequinaceae</taxon>
        <taxon>Demequina</taxon>
    </lineage>
</organism>
<accession>A0ABT8G3J8</accession>
<dbReference type="EMBL" id="JAUHPV010000007">
    <property type="protein sequence ID" value="MDN4473729.1"/>
    <property type="molecule type" value="Genomic_DNA"/>
</dbReference>
<keyword evidence="2" id="KW-1185">Reference proteome</keyword>
<protein>
    <recommendedName>
        <fullName evidence="3">5' nucleotidase, deoxy (Pyrimidine), type C protein (NT5C)</fullName>
    </recommendedName>
</protein>
<comment type="caution">
    <text evidence="1">The sequence shown here is derived from an EMBL/GenBank/DDBJ whole genome shotgun (WGS) entry which is preliminary data.</text>
</comment>
<proteinExistence type="predicted"/>
<sequence>MASVALLLDVDGVLCPFAAPDAPRDHWPADTWRVEPIEDLLDVEWSTAVVDRLRDLTGRPDVEGLWCTTWTWRAPRMLGGVLGLGEDWEYLDHSGGRAFAEVGWWKAVRAREALALYDGVVWIDDLLDSWRDELAIEGAPAPEFWPGGRLLTLSPAPDRGIEPHHLDAAEAFIEDVLG</sequence>
<dbReference type="RefSeq" id="WP_301129537.1">
    <property type="nucleotide sequence ID" value="NZ_JAUHPV010000007.1"/>
</dbReference>